<evidence type="ECO:0000259" key="3">
    <source>
        <dbReference type="PROSITE" id="PS50158"/>
    </source>
</evidence>
<dbReference type="InterPro" id="IPR036875">
    <property type="entry name" value="Znf_CCHC_sf"/>
</dbReference>
<dbReference type="Gene3D" id="4.10.60.10">
    <property type="entry name" value="Zinc finger, CCHC-type"/>
    <property type="match status" value="1"/>
</dbReference>
<feature type="domain" description="CCHC-type" evidence="3">
    <location>
        <begin position="218"/>
        <end position="233"/>
    </location>
</feature>
<accession>A0A9Q3BJW1</accession>
<name>A0A9Q3BJW1_9BASI</name>
<evidence type="ECO:0000256" key="1">
    <source>
        <dbReference type="ARBA" id="ARBA00022664"/>
    </source>
</evidence>
<dbReference type="SUPFAM" id="SSF57756">
    <property type="entry name" value="Retrovirus zinc finger-like domains"/>
    <property type="match status" value="1"/>
</dbReference>
<dbReference type="Pfam" id="PF00098">
    <property type="entry name" value="zf-CCHC"/>
    <property type="match status" value="1"/>
</dbReference>
<keyword evidence="5" id="KW-1185">Reference proteome</keyword>
<reference evidence="4" key="1">
    <citation type="submission" date="2021-03" db="EMBL/GenBank/DDBJ databases">
        <title>Draft genome sequence of rust myrtle Austropuccinia psidii MF-1, a brazilian biotype.</title>
        <authorList>
            <person name="Quecine M.C."/>
            <person name="Pachon D.M.R."/>
            <person name="Bonatelli M.L."/>
            <person name="Correr F.H."/>
            <person name="Franceschini L.M."/>
            <person name="Leite T.F."/>
            <person name="Margarido G.R.A."/>
            <person name="Almeida C.A."/>
            <person name="Ferrarezi J.A."/>
            <person name="Labate C.A."/>
        </authorList>
    </citation>
    <scope>NUCLEOTIDE SEQUENCE</scope>
    <source>
        <strain evidence="4">MF-1</strain>
    </source>
</reference>
<sequence length="257" mass="29491">MAMLLNDFLDNPEYLRTTTGNTTYGEKLCCSILNHPVSDTIHRSIIHFCPRSAVYEHLKSHYNILTWASQVLLWTNLLSLQMKDEESTTVLVYRLWIKVRNFKNMHVSFREDHVLGILSKHTTCSQPSISNLVMGKLEAIVSTYSQPPNLGQFIAEIKSSSQQVKSQKKMAMPDKTDLLTFKKLNVADNDNTVEMGNDKFSEGLIDPKALHVMIWGTCHLCKQQGHFSRNCPKNTRKPQEQSKNVNMFRKYYPIIAP</sequence>
<organism evidence="4 5">
    <name type="scientific">Austropuccinia psidii MF-1</name>
    <dbReference type="NCBI Taxonomy" id="1389203"/>
    <lineage>
        <taxon>Eukaryota</taxon>
        <taxon>Fungi</taxon>
        <taxon>Dikarya</taxon>
        <taxon>Basidiomycota</taxon>
        <taxon>Pucciniomycotina</taxon>
        <taxon>Pucciniomycetes</taxon>
        <taxon>Pucciniales</taxon>
        <taxon>Sphaerophragmiaceae</taxon>
        <taxon>Austropuccinia</taxon>
    </lineage>
</organism>
<keyword evidence="2" id="KW-0479">Metal-binding</keyword>
<gene>
    <name evidence="4" type="ORF">O181_005900</name>
</gene>
<dbReference type="EMBL" id="AVOT02001232">
    <property type="protein sequence ID" value="MBW0466185.1"/>
    <property type="molecule type" value="Genomic_DNA"/>
</dbReference>
<keyword evidence="1" id="KW-0507">mRNA processing</keyword>
<evidence type="ECO:0000256" key="2">
    <source>
        <dbReference type="PROSITE-ProRule" id="PRU00047"/>
    </source>
</evidence>
<proteinExistence type="predicted"/>
<dbReference type="GO" id="GO:0008270">
    <property type="term" value="F:zinc ion binding"/>
    <property type="evidence" value="ECO:0007669"/>
    <property type="project" value="UniProtKB-KW"/>
</dbReference>
<dbReference type="PROSITE" id="PS50158">
    <property type="entry name" value="ZF_CCHC"/>
    <property type="match status" value="1"/>
</dbReference>
<dbReference type="GO" id="GO:0006397">
    <property type="term" value="P:mRNA processing"/>
    <property type="evidence" value="ECO:0007669"/>
    <property type="project" value="UniProtKB-KW"/>
</dbReference>
<evidence type="ECO:0000313" key="5">
    <source>
        <dbReference type="Proteomes" id="UP000765509"/>
    </source>
</evidence>
<dbReference type="OrthoDB" id="3863715at2759"/>
<evidence type="ECO:0000313" key="4">
    <source>
        <dbReference type="EMBL" id="MBW0466185.1"/>
    </source>
</evidence>
<dbReference type="GO" id="GO:0003676">
    <property type="term" value="F:nucleic acid binding"/>
    <property type="evidence" value="ECO:0007669"/>
    <property type="project" value="InterPro"/>
</dbReference>
<dbReference type="Proteomes" id="UP000765509">
    <property type="component" value="Unassembled WGS sequence"/>
</dbReference>
<dbReference type="InterPro" id="IPR001878">
    <property type="entry name" value="Znf_CCHC"/>
</dbReference>
<keyword evidence="2" id="KW-0863">Zinc-finger</keyword>
<comment type="caution">
    <text evidence="4">The sequence shown here is derived from an EMBL/GenBank/DDBJ whole genome shotgun (WGS) entry which is preliminary data.</text>
</comment>
<dbReference type="AlphaFoldDB" id="A0A9Q3BJW1"/>
<protein>
    <recommendedName>
        <fullName evidence="3">CCHC-type domain-containing protein</fullName>
    </recommendedName>
</protein>
<dbReference type="SMART" id="SM00343">
    <property type="entry name" value="ZnF_C2HC"/>
    <property type="match status" value="1"/>
</dbReference>
<keyword evidence="2" id="KW-0862">Zinc</keyword>